<feature type="chain" id="PRO_5037869230" evidence="2">
    <location>
        <begin position="19"/>
        <end position="246"/>
    </location>
</feature>
<feature type="region of interest" description="Disordered" evidence="1">
    <location>
        <begin position="214"/>
        <end position="246"/>
    </location>
</feature>
<organism evidence="3 4">
    <name type="scientific">Bremia lactucae</name>
    <name type="common">Lettuce downy mildew</name>
    <dbReference type="NCBI Taxonomy" id="4779"/>
    <lineage>
        <taxon>Eukaryota</taxon>
        <taxon>Sar</taxon>
        <taxon>Stramenopiles</taxon>
        <taxon>Oomycota</taxon>
        <taxon>Peronosporomycetes</taxon>
        <taxon>Peronosporales</taxon>
        <taxon>Peronosporaceae</taxon>
        <taxon>Bremia</taxon>
    </lineage>
</organism>
<dbReference type="GeneID" id="94348383"/>
<feature type="signal peptide" evidence="2">
    <location>
        <begin position="1"/>
        <end position="18"/>
    </location>
</feature>
<protein>
    <submittedName>
        <fullName evidence="3">Uncharacterized protein</fullName>
    </submittedName>
</protein>
<evidence type="ECO:0000256" key="1">
    <source>
        <dbReference type="SAM" id="MobiDB-lite"/>
    </source>
</evidence>
<accession>A0A976P078</accession>
<dbReference type="RefSeq" id="XP_067823833.1">
    <property type="nucleotide sequence ID" value="XM_067962712.1"/>
</dbReference>
<dbReference type="AlphaFoldDB" id="A0A976P078"/>
<name>A0A976P078_BRELC</name>
<dbReference type="EMBL" id="SHOA02000011">
    <property type="protein sequence ID" value="TDH74335.1"/>
    <property type="molecule type" value="Genomic_DNA"/>
</dbReference>
<evidence type="ECO:0000313" key="3">
    <source>
        <dbReference type="EMBL" id="TDH74335.1"/>
    </source>
</evidence>
<dbReference type="OrthoDB" id="10640672at2759"/>
<dbReference type="KEGG" id="blac:94348383"/>
<evidence type="ECO:0000313" key="4">
    <source>
        <dbReference type="Proteomes" id="UP000294530"/>
    </source>
</evidence>
<proteinExistence type="predicted"/>
<dbReference type="Proteomes" id="UP000294530">
    <property type="component" value="Unassembled WGS sequence"/>
</dbReference>
<evidence type="ECO:0000256" key="2">
    <source>
        <dbReference type="SAM" id="SignalP"/>
    </source>
</evidence>
<keyword evidence="4" id="KW-1185">Reference proteome</keyword>
<gene>
    <name evidence="3" type="ORF">CCR75_004626</name>
</gene>
<sequence length="246" mass="26435">MGILTVYMVTMLLLGVSAPEPSSCSPSLAAVAPSGITPPNPSELAFCSRFCFREYMAKRRAPTIMQAASTPIMIKTIEVVPFESVGGAADPLLATSGTMLLSSFKLDDIESLKESLKSEDKELFDLESELMALVEPGTKLDSLGEPERELTESGKSTSEFATLPGSATFDVVDVLRACEELVKRLKSCEAASNELSMALEVVLDVVDESKSVRETSSHLSPLNPSLHEQLKPGRPFASVDTKLHVP</sequence>
<keyword evidence="2" id="KW-0732">Signal</keyword>
<comment type="caution">
    <text evidence="3">The sequence shown here is derived from an EMBL/GenBank/DDBJ whole genome shotgun (WGS) entry which is preliminary data.</text>
</comment>
<reference evidence="3 4" key="1">
    <citation type="journal article" date="2021" name="Genome Biol.">
        <title>AFLAP: assembly-free linkage analysis pipeline using k-mers from genome sequencing data.</title>
        <authorList>
            <person name="Fletcher K."/>
            <person name="Zhang L."/>
            <person name="Gil J."/>
            <person name="Han R."/>
            <person name="Cavanaugh K."/>
            <person name="Michelmore R."/>
        </authorList>
    </citation>
    <scope>NUCLEOTIDE SEQUENCE [LARGE SCALE GENOMIC DNA]</scope>
    <source>
        <strain evidence="3 4">SF5</strain>
    </source>
</reference>
<feature type="compositionally biased region" description="Low complexity" evidence="1">
    <location>
        <begin position="217"/>
        <end position="227"/>
    </location>
</feature>